<evidence type="ECO:0000313" key="10">
    <source>
        <dbReference type="Proteomes" id="UP000503264"/>
    </source>
</evidence>
<dbReference type="InterPro" id="IPR036097">
    <property type="entry name" value="HisK_dim/P_sf"/>
</dbReference>
<sequence>MAIFISERTSIILKILAVYLLSTLLFFTYFFTNEYKNAKNLLISEQVKSLKEIKMGIYMKAVMNGFSAVDEFAVQKNVKICIISETNQTLYQNTSCKIPQQSVFMQDNKVGIFENIQDMQEDTTEISRSNIILTGREINGELLKIKVEIFSKIIIILISILAISYVLIRLALKPLYDKITTLNRFIKDATHEINTPLSIILMSIETMNKSELNKRNIKRIANINLAAKRLNNIYDDLLYLTFKQNTSKKELLKLDDILSQRLEYFDTIFAKQSLKIQSNIKKSEIFANRLEVVKILDNLLSNAAKYTNFGGNVSINLSKNSLSIANSGDGLNKEQLSKIFQRYVRFNKNQGGFGIGLSIVKQCCKNNNIEILCQSEPNKETTFYLKWQDKK</sequence>
<evidence type="ECO:0000313" key="9">
    <source>
        <dbReference type="EMBL" id="QCD45023.1"/>
    </source>
</evidence>
<feature type="transmembrane region" description="Helical" evidence="7">
    <location>
        <begin position="12"/>
        <end position="32"/>
    </location>
</feature>
<evidence type="ECO:0000256" key="1">
    <source>
        <dbReference type="ARBA" id="ARBA00000085"/>
    </source>
</evidence>
<dbReference type="GO" id="GO:0004721">
    <property type="term" value="F:phosphoprotein phosphatase activity"/>
    <property type="evidence" value="ECO:0007669"/>
    <property type="project" value="TreeGrafter"/>
</dbReference>
<dbReference type="PANTHER" id="PTHR45453:SF1">
    <property type="entry name" value="PHOSPHATE REGULON SENSOR PROTEIN PHOR"/>
    <property type="match status" value="1"/>
</dbReference>
<comment type="catalytic activity">
    <reaction evidence="1">
        <text>ATP + protein L-histidine = ADP + protein N-phospho-L-histidine.</text>
        <dbReference type="EC" id="2.7.13.3"/>
    </reaction>
</comment>
<dbReference type="EMBL" id="CP012542">
    <property type="protein sequence ID" value="QCD45023.1"/>
    <property type="molecule type" value="Genomic_DNA"/>
</dbReference>
<dbReference type="InterPro" id="IPR050351">
    <property type="entry name" value="BphY/WalK/GraS-like"/>
</dbReference>
<gene>
    <name evidence="9" type="ORF">CMUC_1258</name>
</gene>
<evidence type="ECO:0000256" key="7">
    <source>
        <dbReference type="SAM" id="Phobius"/>
    </source>
</evidence>
<feature type="domain" description="Histidine kinase" evidence="8">
    <location>
        <begin position="188"/>
        <end position="391"/>
    </location>
</feature>
<keyword evidence="5 9" id="KW-0418">Kinase</keyword>
<dbReference type="GO" id="GO:0000155">
    <property type="term" value="F:phosphorelay sensor kinase activity"/>
    <property type="evidence" value="ECO:0007669"/>
    <property type="project" value="InterPro"/>
</dbReference>
<name>A0A6G5QH44_9BACT</name>
<dbReference type="PROSITE" id="PS50109">
    <property type="entry name" value="HIS_KIN"/>
    <property type="match status" value="1"/>
</dbReference>
<evidence type="ECO:0000256" key="5">
    <source>
        <dbReference type="ARBA" id="ARBA00022777"/>
    </source>
</evidence>
<dbReference type="RefSeq" id="WP_211436425.1">
    <property type="nucleotide sequence ID" value="NZ_CP012542.1"/>
</dbReference>
<dbReference type="SMART" id="SM00387">
    <property type="entry name" value="HATPase_c"/>
    <property type="match status" value="1"/>
</dbReference>
<dbReference type="Gene3D" id="1.10.287.130">
    <property type="match status" value="1"/>
</dbReference>
<dbReference type="Pfam" id="PF02518">
    <property type="entry name" value="HATPase_c"/>
    <property type="match status" value="1"/>
</dbReference>
<dbReference type="Gene3D" id="3.30.565.10">
    <property type="entry name" value="Histidine kinase-like ATPase, C-terminal domain"/>
    <property type="match status" value="1"/>
</dbReference>
<dbReference type="SUPFAM" id="SSF47384">
    <property type="entry name" value="Homodimeric domain of signal transducing histidine kinase"/>
    <property type="match status" value="1"/>
</dbReference>
<dbReference type="GO" id="GO:0005886">
    <property type="term" value="C:plasma membrane"/>
    <property type="evidence" value="ECO:0007669"/>
    <property type="project" value="TreeGrafter"/>
</dbReference>
<keyword evidence="7" id="KW-0472">Membrane</keyword>
<dbReference type="InterPro" id="IPR003661">
    <property type="entry name" value="HisK_dim/P_dom"/>
</dbReference>
<dbReference type="AlphaFoldDB" id="A0A6G5QH44"/>
<dbReference type="InterPro" id="IPR003594">
    <property type="entry name" value="HATPase_dom"/>
</dbReference>
<evidence type="ECO:0000256" key="3">
    <source>
        <dbReference type="ARBA" id="ARBA00022553"/>
    </source>
</evidence>
<dbReference type="EC" id="2.7.13.3" evidence="2"/>
<keyword evidence="7" id="KW-0812">Transmembrane</keyword>
<dbReference type="InterPro" id="IPR005467">
    <property type="entry name" value="His_kinase_dom"/>
</dbReference>
<proteinExistence type="predicted"/>
<feature type="transmembrane region" description="Helical" evidence="7">
    <location>
        <begin position="149"/>
        <end position="168"/>
    </location>
</feature>
<dbReference type="PANTHER" id="PTHR45453">
    <property type="entry name" value="PHOSPHATE REGULON SENSOR PROTEIN PHOR"/>
    <property type="match status" value="1"/>
</dbReference>
<evidence type="ECO:0000256" key="6">
    <source>
        <dbReference type="ARBA" id="ARBA00023012"/>
    </source>
</evidence>
<accession>A0A6G5QH44</accession>
<dbReference type="CDD" id="cd00082">
    <property type="entry name" value="HisKA"/>
    <property type="match status" value="1"/>
</dbReference>
<keyword evidence="3" id="KW-0597">Phosphoprotein</keyword>
<dbReference type="GO" id="GO:0016036">
    <property type="term" value="P:cellular response to phosphate starvation"/>
    <property type="evidence" value="ECO:0007669"/>
    <property type="project" value="TreeGrafter"/>
</dbReference>
<protein>
    <recommendedName>
        <fullName evidence="2">histidine kinase</fullName>
        <ecNumber evidence="2">2.7.13.3</ecNumber>
    </recommendedName>
</protein>
<evidence type="ECO:0000256" key="2">
    <source>
        <dbReference type="ARBA" id="ARBA00012438"/>
    </source>
</evidence>
<evidence type="ECO:0000259" key="8">
    <source>
        <dbReference type="PROSITE" id="PS50109"/>
    </source>
</evidence>
<evidence type="ECO:0000256" key="4">
    <source>
        <dbReference type="ARBA" id="ARBA00022679"/>
    </source>
</evidence>
<keyword evidence="10" id="KW-1185">Reference proteome</keyword>
<dbReference type="Proteomes" id="UP000503264">
    <property type="component" value="Chromosome"/>
</dbReference>
<dbReference type="Pfam" id="PF00512">
    <property type="entry name" value="HisKA"/>
    <property type="match status" value="1"/>
</dbReference>
<dbReference type="InterPro" id="IPR036890">
    <property type="entry name" value="HATPase_C_sf"/>
</dbReference>
<keyword evidence="6" id="KW-0902">Two-component regulatory system</keyword>
<reference evidence="9 10" key="1">
    <citation type="submission" date="2016-07" db="EMBL/GenBank/DDBJ databases">
        <title>Comparative genomics of the Campylobacter concisus group.</title>
        <authorList>
            <person name="Miller W.G."/>
            <person name="Yee E."/>
            <person name="Chapman M.H."/>
            <person name="Huynh S."/>
            <person name="Bono J.L."/>
            <person name="On S.L.W."/>
            <person name="StLeger J."/>
            <person name="Foster G."/>
            <person name="Parker C.T."/>
        </authorList>
    </citation>
    <scope>NUCLEOTIDE SEQUENCE [LARGE SCALE GENOMIC DNA]</scope>
    <source>
        <strain evidence="9 10">CCUG 21559</strain>
    </source>
</reference>
<keyword evidence="4" id="KW-0808">Transferase</keyword>
<organism evidence="9 10">
    <name type="scientific">Campylobacter mucosalis CCUG 21559</name>
    <dbReference type="NCBI Taxonomy" id="1032067"/>
    <lineage>
        <taxon>Bacteria</taxon>
        <taxon>Pseudomonadati</taxon>
        <taxon>Campylobacterota</taxon>
        <taxon>Epsilonproteobacteria</taxon>
        <taxon>Campylobacterales</taxon>
        <taxon>Campylobacteraceae</taxon>
        <taxon>Campylobacter</taxon>
    </lineage>
</organism>
<keyword evidence="7" id="KW-1133">Transmembrane helix</keyword>
<dbReference type="SUPFAM" id="SSF55874">
    <property type="entry name" value="ATPase domain of HSP90 chaperone/DNA topoisomerase II/histidine kinase"/>
    <property type="match status" value="1"/>
</dbReference>
<dbReference type="SMART" id="SM00388">
    <property type="entry name" value="HisKA"/>
    <property type="match status" value="1"/>
</dbReference>